<dbReference type="OrthoDB" id="383056at2759"/>
<keyword evidence="1" id="KW-0472">Membrane</keyword>
<sequence>MGKTIVCSNYCNVNYNIIIYEFVNSFSECELLFNSSITHSNGEFTSQCSNINNVFSDVLGTINNTICSTVMAYLKKIHDTSYDRIKEASCKYMYFWMYNKLKGENKAIYTKTLYDIILFVYKRNSDTPICNDFIKTNITDNHMQKVNDMYDLYTKLNNINDTKICPEDKKCYCANKCSNIYMNYKDACNSNNNKDFCSSLDEFRVQYNAIMKNKICKNLDYQILPSFRTSNSIVPISITIVLILILLLFLCILYKCTSCGSHVHHILKRKRNKWNKTDEKWNVLQQSENSKSISDDIRYNLLYSCD</sequence>
<accession>A0A1Y1JT71</accession>
<feature type="transmembrane region" description="Helical" evidence="1">
    <location>
        <begin position="233"/>
        <end position="254"/>
    </location>
</feature>
<organism evidence="2 3">
    <name type="scientific">Plasmodium gonderi</name>
    <dbReference type="NCBI Taxonomy" id="77519"/>
    <lineage>
        <taxon>Eukaryota</taxon>
        <taxon>Sar</taxon>
        <taxon>Alveolata</taxon>
        <taxon>Apicomplexa</taxon>
        <taxon>Aconoidasida</taxon>
        <taxon>Haemosporida</taxon>
        <taxon>Plasmodiidae</taxon>
        <taxon>Plasmodium</taxon>
        <taxon>Plasmodium (Plasmodium)</taxon>
    </lineage>
</organism>
<dbReference type="Proteomes" id="UP000195521">
    <property type="component" value="Unassembled WGS sequence"/>
</dbReference>
<comment type="caution">
    <text evidence="2">The sequence shown here is derived from an EMBL/GenBank/DDBJ whole genome shotgun (WGS) entry which is preliminary data.</text>
</comment>
<keyword evidence="3" id="KW-1185">Reference proteome</keyword>
<dbReference type="AlphaFoldDB" id="A0A1Y1JT71"/>
<dbReference type="Pfam" id="PF05795">
    <property type="entry name" value="Plasmodium_Vir"/>
    <property type="match status" value="2"/>
</dbReference>
<evidence type="ECO:0000313" key="2">
    <source>
        <dbReference type="EMBL" id="GAW84337.1"/>
    </source>
</evidence>
<evidence type="ECO:0000313" key="3">
    <source>
        <dbReference type="Proteomes" id="UP000195521"/>
    </source>
</evidence>
<reference evidence="3" key="1">
    <citation type="submission" date="2017-04" db="EMBL/GenBank/DDBJ databases">
        <title>Plasmodium gonderi genome.</title>
        <authorList>
            <person name="Arisue N."/>
            <person name="Honma H."/>
            <person name="Kawai S."/>
            <person name="Tougan T."/>
            <person name="Tanabe K."/>
            <person name="Horii T."/>
        </authorList>
    </citation>
    <scope>NUCLEOTIDE SEQUENCE [LARGE SCALE GENOMIC DNA]</scope>
    <source>
        <strain evidence="3">ATCC 30045</strain>
    </source>
</reference>
<proteinExistence type="predicted"/>
<dbReference type="GeneID" id="39745145"/>
<gene>
    <name evidence="2" type="ORF">PGO_002425</name>
</gene>
<dbReference type="InterPro" id="IPR008780">
    <property type="entry name" value="Plasmodium_Vir"/>
</dbReference>
<dbReference type="RefSeq" id="XP_028546926.1">
    <property type="nucleotide sequence ID" value="XM_028691125.1"/>
</dbReference>
<evidence type="ECO:0000256" key="1">
    <source>
        <dbReference type="SAM" id="Phobius"/>
    </source>
</evidence>
<dbReference type="OMA" id="TIYSSEC"/>
<name>A0A1Y1JT71_PLAGO</name>
<keyword evidence="1" id="KW-1133">Transmembrane helix</keyword>
<protein>
    <submittedName>
        <fullName evidence="2">Variable surface protein</fullName>
    </submittedName>
</protein>
<keyword evidence="1" id="KW-0812">Transmembrane</keyword>
<dbReference type="EMBL" id="BDQF01000243">
    <property type="protein sequence ID" value="GAW84337.1"/>
    <property type="molecule type" value="Genomic_DNA"/>
</dbReference>